<dbReference type="EMBL" id="ABYW01000005">
    <property type="protein sequence ID" value="EEE41576.1"/>
    <property type="molecule type" value="Genomic_DNA"/>
</dbReference>
<dbReference type="CDD" id="cd02079">
    <property type="entry name" value="P-type_ATPase_HM"/>
    <property type="match status" value="1"/>
</dbReference>
<dbReference type="HOGENOM" id="CLU_001771_6_3_2"/>
<keyword evidence="10" id="KW-0378">Hydrolase</keyword>
<dbReference type="NCBIfam" id="TIGR01494">
    <property type="entry name" value="ATPase_P-type"/>
    <property type="match status" value="1"/>
</dbReference>
<sequence length="703" mass="76230">MKSNFSLEVSNTQYINKTKKSNTLGEKNMLIKIMDILAGLKMTIVSGIFLLCAVMCMVSGIESPIDPAWGAVIISGIPLFYLALYRLIFEKWVSSALLITIAMVASLVIGEIFAAAEVAWIMALGALLEDWTVERAKKGLKNLIELTPQTGRLICNENGKKQEKIISVDEIKIDDVLRVLPGEKIPVDGIVIDGDSSIDQSVITGESLPVDKSDGDEVFCGTLNMYGVLDIKTTSLSENSSLQKLIDLVKQADEKQAPTQRIADKWATWLVPVALIIAAAAWVATGNIERGVTVLVVFCPCALILATPTAVMAAIGQATKHGILIKSGEALENLGELNTITFDKTGTLTYGDLKVSDIIPTGDFTENEVLAIASAVENLSEHPLAKAIADKAIDENIAVEKVSNFKMYPGRGVFGINSKGKIYAGNLNYIKENFEISDKTNTYLDNLNSEGKAIIIVGLNNQVIGIIALSDVIREESQSVVENLHELGVKTVILTGDNVKTANYFAKQVGISEVHGNLLPNEKLQWVEKFKKSENKVCMVGDGVNDAPALKTANVSVAMGSIGSDIAIDAADIALLGDDIEKIPYLKRLSNSTLFTIKFNIVLSMMINAIAIICSVLGLLNPVTGAIVHNAGSCLVVLNAALLYDRNFDKNRIHSHYHYHDDGKHAHSHENVEILGEIHTSEGVKHIHSHRHSLKFKSHCSKL</sequence>
<evidence type="ECO:0000256" key="7">
    <source>
        <dbReference type="ARBA" id="ARBA00023136"/>
    </source>
</evidence>
<dbReference type="InterPro" id="IPR001757">
    <property type="entry name" value="P_typ_ATPase"/>
</dbReference>
<feature type="domain" description="P-type ATPase A" evidence="9">
    <location>
        <begin position="146"/>
        <end position="250"/>
    </location>
</feature>
<dbReference type="PANTHER" id="PTHR48085:SF5">
    <property type="entry name" value="CADMIUM_ZINC-TRANSPORTING ATPASE HMA4-RELATED"/>
    <property type="match status" value="1"/>
</dbReference>
<dbReference type="FunFam" id="2.70.150.10:FF:000002">
    <property type="entry name" value="Copper-transporting ATPase 1, putative"/>
    <property type="match status" value="1"/>
</dbReference>
<organism evidence="10 11">
    <name type="scientific">Methanobrevibacter smithii DSM 2375</name>
    <dbReference type="NCBI Taxonomy" id="483214"/>
    <lineage>
        <taxon>Archaea</taxon>
        <taxon>Methanobacteriati</taxon>
        <taxon>Methanobacteriota</taxon>
        <taxon>Methanomada group</taxon>
        <taxon>Methanobacteria</taxon>
        <taxon>Methanobacteriales</taxon>
        <taxon>Methanobacteriaceae</taxon>
        <taxon>Methanobrevibacter</taxon>
    </lineage>
</organism>
<dbReference type="NCBIfam" id="TIGR01525">
    <property type="entry name" value="ATPase-IB_hvy"/>
    <property type="match status" value="1"/>
</dbReference>
<dbReference type="Gene3D" id="3.40.50.1000">
    <property type="entry name" value="HAD superfamily/HAD-like"/>
    <property type="match status" value="1"/>
</dbReference>
<dbReference type="InterPro" id="IPR051014">
    <property type="entry name" value="Cation_Transport_ATPase_IB"/>
</dbReference>
<dbReference type="GO" id="GO:0016020">
    <property type="term" value="C:membrane"/>
    <property type="evidence" value="ECO:0007669"/>
    <property type="project" value="UniProtKB-SubCell"/>
</dbReference>
<keyword evidence="5" id="KW-1278">Translocase</keyword>
<dbReference type="PATRIC" id="fig|483214.13.peg.445"/>
<dbReference type="GO" id="GO:0016887">
    <property type="term" value="F:ATP hydrolysis activity"/>
    <property type="evidence" value="ECO:0007669"/>
    <property type="project" value="InterPro"/>
</dbReference>
<evidence type="ECO:0000256" key="8">
    <source>
        <dbReference type="SAM" id="Phobius"/>
    </source>
</evidence>
<comment type="subcellular location">
    <subcellularLocation>
        <location evidence="1">Membrane</location>
    </subcellularLocation>
</comment>
<evidence type="ECO:0000313" key="10">
    <source>
        <dbReference type="EMBL" id="EEE41576.1"/>
    </source>
</evidence>
<dbReference type="AlphaFoldDB" id="B9ADN6"/>
<dbReference type="PANTHER" id="PTHR48085">
    <property type="entry name" value="CADMIUM/ZINC-TRANSPORTING ATPASE HMA2-RELATED"/>
    <property type="match status" value="1"/>
</dbReference>
<dbReference type="Gene3D" id="2.70.150.10">
    <property type="entry name" value="Calcium-transporting ATPase, cytoplasmic transduction domain A"/>
    <property type="match status" value="1"/>
</dbReference>
<feature type="transmembrane region" description="Helical" evidence="8">
    <location>
        <begin position="95"/>
        <end position="128"/>
    </location>
</feature>
<accession>B9ADN6</accession>
<dbReference type="SUPFAM" id="SSF56784">
    <property type="entry name" value="HAD-like"/>
    <property type="match status" value="1"/>
</dbReference>
<comment type="similarity">
    <text evidence="2">Belongs to the cation transport ATPase (P-type) (TC 3.A.3) family. Type IB subfamily.</text>
</comment>
<proteinExistence type="inferred from homology"/>
<dbReference type="InterPro" id="IPR059000">
    <property type="entry name" value="ATPase_P-type_domA"/>
</dbReference>
<dbReference type="InterPro" id="IPR023299">
    <property type="entry name" value="ATPase_P-typ_cyto_dom_N"/>
</dbReference>
<dbReference type="SFLD" id="SFLDF00027">
    <property type="entry name" value="p-type_atpase"/>
    <property type="match status" value="1"/>
</dbReference>
<reference evidence="10 11" key="2">
    <citation type="submission" date="2008-11" db="EMBL/GenBank/DDBJ databases">
        <title>Draft genome sequence of Methanobrevibacter smithii (DSM 2375).</title>
        <authorList>
            <person name="Sudarsanam P."/>
            <person name="Ley R."/>
            <person name="Guruge J."/>
            <person name="Turnbaugh P.J."/>
            <person name="Mahowald M."/>
            <person name="Liep D."/>
            <person name="Gordon J."/>
        </authorList>
    </citation>
    <scope>NUCLEOTIDE SEQUENCE [LARGE SCALE GENOMIC DNA]</scope>
    <source>
        <strain evidence="10 11">DSM 2375</strain>
    </source>
</reference>
<keyword evidence="6 8" id="KW-1133">Transmembrane helix</keyword>
<feature type="transmembrane region" description="Helical" evidence="8">
    <location>
        <begin position="36"/>
        <end position="56"/>
    </location>
</feature>
<feature type="transmembrane region" description="Helical" evidence="8">
    <location>
        <begin position="291"/>
        <end position="316"/>
    </location>
</feature>
<keyword evidence="7 8" id="KW-0472">Membrane</keyword>
<feature type="transmembrane region" description="Helical" evidence="8">
    <location>
        <begin position="68"/>
        <end position="89"/>
    </location>
</feature>
<dbReference type="NCBIfam" id="TIGR01511">
    <property type="entry name" value="ATPase-IB1_Cu"/>
    <property type="match status" value="1"/>
</dbReference>
<evidence type="ECO:0000256" key="2">
    <source>
        <dbReference type="ARBA" id="ARBA00006024"/>
    </source>
</evidence>
<dbReference type="InterPro" id="IPR023298">
    <property type="entry name" value="ATPase_P-typ_TM_dom_sf"/>
</dbReference>
<dbReference type="PROSITE" id="PS00154">
    <property type="entry name" value="ATPASE_E1_E2"/>
    <property type="match status" value="1"/>
</dbReference>
<evidence type="ECO:0000256" key="1">
    <source>
        <dbReference type="ARBA" id="ARBA00004370"/>
    </source>
</evidence>
<gene>
    <name evidence="10" type="primary">cadA</name>
    <name evidence="10" type="ORF">METSMIALI_00459</name>
</gene>
<dbReference type="InterPro" id="IPR008250">
    <property type="entry name" value="ATPase_P-typ_transduc_dom_A_sf"/>
</dbReference>
<dbReference type="SUPFAM" id="SSF81653">
    <property type="entry name" value="Calcium ATPase, transduction domain A"/>
    <property type="match status" value="1"/>
</dbReference>
<reference evidence="10 11" key="1">
    <citation type="submission" date="2008-10" db="EMBL/GenBank/DDBJ databases">
        <authorList>
            <person name="Fulton L."/>
            <person name="Clifton S."/>
            <person name="Fulton B."/>
            <person name="Xu J."/>
            <person name="Minx P."/>
            <person name="Pepin K.H."/>
            <person name="Johnson M."/>
            <person name="Bhonagiri V."/>
            <person name="Nash W.E."/>
            <person name="Mardis E.R."/>
            <person name="Wilson R.K."/>
        </authorList>
    </citation>
    <scope>NUCLEOTIDE SEQUENCE [LARGE SCALE GENOMIC DNA]</scope>
    <source>
        <strain evidence="10 11">DSM 2375</strain>
    </source>
</reference>
<evidence type="ECO:0000259" key="9">
    <source>
        <dbReference type="Pfam" id="PF00122"/>
    </source>
</evidence>
<dbReference type="SFLD" id="SFLDG00002">
    <property type="entry name" value="C1.7:_P-type_atpase_like"/>
    <property type="match status" value="1"/>
</dbReference>
<dbReference type="Pfam" id="PF00122">
    <property type="entry name" value="E1-E2_ATPase"/>
    <property type="match status" value="1"/>
</dbReference>
<keyword evidence="3 8" id="KW-0812">Transmembrane</keyword>
<dbReference type="GO" id="GO:0019829">
    <property type="term" value="F:ATPase-coupled monoatomic cation transmembrane transporter activity"/>
    <property type="evidence" value="ECO:0007669"/>
    <property type="project" value="InterPro"/>
</dbReference>
<dbReference type="PRINTS" id="PR00119">
    <property type="entry name" value="CATATPASE"/>
</dbReference>
<name>B9ADN6_METSM</name>
<evidence type="ECO:0000256" key="4">
    <source>
        <dbReference type="ARBA" id="ARBA00022723"/>
    </source>
</evidence>
<dbReference type="InterPro" id="IPR023214">
    <property type="entry name" value="HAD_sf"/>
</dbReference>
<dbReference type="Pfam" id="PF00702">
    <property type="entry name" value="Hydrolase"/>
    <property type="match status" value="1"/>
</dbReference>
<evidence type="ECO:0000256" key="3">
    <source>
        <dbReference type="ARBA" id="ARBA00022692"/>
    </source>
</evidence>
<protein>
    <submittedName>
        <fullName evidence="10">Cadmium-exporting ATPase</fullName>
        <ecNumber evidence="10">3.6.3.3</ecNumber>
    </submittedName>
</protein>
<dbReference type="SUPFAM" id="SSF81665">
    <property type="entry name" value="Calcium ATPase, transmembrane domain M"/>
    <property type="match status" value="1"/>
</dbReference>
<evidence type="ECO:0000313" key="11">
    <source>
        <dbReference type="Proteomes" id="UP000003489"/>
    </source>
</evidence>
<feature type="transmembrane region" description="Helical" evidence="8">
    <location>
        <begin position="266"/>
        <end position="285"/>
    </location>
</feature>
<comment type="caution">
    <text evidence="10">The sequence shown here is derived from an EMBL/GenBank/DDBJ whole genome shotgun (WGS) entry which is preliminary data.</text>
</comment>
<feature type="transmembrane region" description="Helical" evidence="8">
    <location>
        <begin position="597"/>
        <end position="620"/>
    </location>
</feature>
<dbReference type="SFLD" id="SFLDS00003">
    <property type="entry name" value="Haloacid_Dehalogenase"/>
    <property type="match status" value="1"/>
</dbReference>
<dbReference type="GO" id="GO:0046872">
    <property type="term" value="F:metal ion binding"/>
    <property type="evidence" value="ECO:0007669"/>
    <property type="project" value="UniProtKB-KW"/>
</dbReference>
<dbReference type="InterPro" id="IPR027256">
    <property type="entry name" value="P-typ_ATPase_IB"/>
</dbReference>
<dbReference type="Proteomes" id="UP000003489">
    <property type="component" value="Unassembled WGS sequence"/>
</dbReference>
<evidence type="ECO:0000256" key="6">
    <source>
        <dbReference type="ARBA" id="ARBA00022989"/>
    </source>
</evidence>
<evidence type="ECO:0000256" key="5">
    <source>
        <dbReference type="ARBA" id="ARBA00022967"/>
    </source>
</evidence>
<dbReference type="Gene3D" id="3.40.1110.10">
    <property type="entry name" value="Calcium-transporting ATPase, cytoplasmic domain N"/>
    <property type="match status" value="1"/>
</dbReference>
<dbReference type="GO" id="GO:0005524">
    <property type="term" value="F:ATP binding"/>
    <property type="evidence" value="ECO:0007669"/>
    <property type="project" value="InterPro"/>
</dbReference>
<dbReference type="InterPro" id="IPR036412">
    <property type="entry name" value="HAD-like_sf"/>
</dbReference>
<dbReference type="InterPro" id="IPR018303">
    <property type="entry name" value="ATPase_P-typ_P_site"/>
</dbReference>
<dbReference type="InterPro" id="IPR044492">
    <property type="entry name" value="P_typ_ATPase_HD_dom"/>
</dbReference>
<keyword evidence="4" id="KW-0479">Metal-binding</keyword>
<dbReference type="EC" id="3.6.3.3" evidence="10"/>